<name>A6EZ23_9GAMM</name>
<keyword evidence="7 9" id="KW-0472">Membrane</keyword>
<dbReference type="InterPro" id="IPR017588">
    <property type="entry name" value="UacT-like"/>
</dbReference>
<evidence type="ECO:0000256" key="7">
    <source>
        <dbReference type="ARBA" id="ARBA00023136"/>
    </source>
</evidence>
<dbReference type="PROSITE" id="PS01116">
    <property type="entry name" value="XANTH_URACIL_PERMASE"/>
    <property type="match status" value="1"/>
</dbReference>
<comment type="subcellular location">
    <subcellularLocation>
        <location evidence="1">Cell membrane</location>
        <topology evidence="1">Multi-pass membrane protein</topology>
    </subcellularLocation>
</comment>
<protein>
    <recommendedName>
        <fullName evidence="12">Xanthine/uracil permease family protein</fullName>
    </recommendedName>
</protein>
<dbReference type="GO" id="GO:0042907">
    <property type="term" value="F:xanthine transmembrane transporter activity"/>
    <property type="evidence" value="ECO:0007669"/>
    <property type="project" value="TreeGrafter"/>
</dbReference>
<feature type="region of interest" description="Disordered" evidence="8">
    <location>
        <begin position="447"/>
        <end position="468"/>
    </location>
</feature>
<dbReference type="AlphaFoldDB" id="A6EZ23"/>
<evidence type="ECO:0000256" key="6">
    <source>
        <dbReference type="ARBA" id="ARBA00022989"/>
    </source>
</evidence>
<evidence type="ECO:0000256" key="3">
    <source>
        <dbReference type="ARBA" id="ARBA00022448"/>
    </source>
</evidence>
<dbReference type="InterPro" id="IPR006043">
    <property type="entry name" value="NCS2"/>
</dbReference>
<evidence type="ECO:0000256" key="1">
    <source>
        <dbReference type="ARBA" id="ARBA00004651"/>
    </source>
</evidence>
<keyword evidence="4" id="KW-1003">Cell membrane</keyword>
<keyword evidence="6 9" id="KW-1133">Transmembrane helix</keyword>
<dbReference type="OrthoDB" id="9805749at2"/>
<evidence type="ECO:0008006" key="12">
    <source>
        <dbReference type="Google" id="ProtNLM"/>
    </source>
</evidence>
<evidence type="ECO:0000256" key="4">
    <source>
        <dbReference type="ARBA" id="ARBA00022475"/>
    </source>
</evidence>
<sequence length="468" mass="47906">MTTSTSERPDTGPGDRYNTRDVNAMPPLSRAIPLGIQHVLAMFVSNVTVPIIIAGAADLPPDQTAFMVQAAMFVAGIATLLQSLGLGPIGARLPIVMGTSFGFVPVLIPIAIGMGLPAALGAALCGGVAMALMGLFLPWFRFLFPPVVTGTFVVMLGILLMPVGLAYAGGGFGVSDFGAPHHIGLASLVLVVTVGLHQFGRGIWSEVAPLAGLLVGFVAAAAFGYVDFSKVGDADWVTFPTPLGIGIEFHMAAIIPVVVLSLVTVAESIGDIVGTTAGGLNREPTRKELSGGVMADGIASVFAAVFNAFPQISFSQNVGMVALTGVVSRYVVAIGGGFLVLAGLLPKLGGLVSSIPNAVLGGAVLLMFGMIASAGIKMLSQVPFDKRNMLIIGTSLTIAVGLPAQEGLYANLSENLQAMIESGLIPGALTAIALNLILPKIPNPVPDRAECPESSESSKSTALRPDSL</sequence>
<dbReference type="InterPro" id="IPR006042">
    <property type="entry name" value="Xan_ur_permease"/>
</dbReference>
<feature type="region of interest" description="Disordered" evidence="8">
    <location>
        <begin position="1"/>
        <end position="22"/>
    </location>
</feature>
<dbReference type="PANTHER" id="PTHR42810:SF4">
    <property type="entry name" value="URIC ACID TRANSPORTER UACT"/>
    <property type="match status" value="1"/>
</dbReference>
<dbReference type="NCBIfam" id="TIGR00801">
    <property type="entry name" value="ncs2"/>
    <property type="match status" value="1"/>
</dbReference>
<feature type="transmembrane region" description="Helical" evidence="9">
    <location>
        <begin position="93"/>
        <end position="112"/>
    </location>
</feature>
<gene>
    <name evidence="10" type="ORF">MDG893_15722</name>
</gene>
<dbReference type="Proteomes" id="UP000005856">
    <property type="component" value="Unassembled WGS sequence"/>
</dbReference>
<comment type="caution">
    <text evidence="10">The sequence shown here is derived from an EMBL/GenBank/DDBJ whole genome shotgun (WGS) entry which is preliminary data.</text>
</comment>
<dbReference type="NCBIfam" id="TIGR03173">
    <property type="entry name" value="pbuX"/>
    <property type="match status" value="1"/>
</dbReference>
<dbReference type="RefSeq" id="WP_007153270.1">
    <property type="nucleotide sequence ID" value="NZ_ABCP01000008.1"/>
</dbReference>
<feature type="transmembrane region" description="Helical" evidence="9">
    <location>
        <begin position="207"/>
        <end position="226"/>
    </location>
</feature>
<accession>A6EZ23</accession>
<proteinExistence type="inferred from homology"/>
<evidence type="ECO:0000313" key="11">
    <source>
        <dbReference type="Proteomes" id="UP000005856"/>
    </source>
</evidence>
<dbReference type="NCBIfam" id="NF037981">
    <property type="entry name" value="NCS2_1"/>
    <property type="match status" value="1"/>
</dbReference>
<feature type="transmembrane region" description="Helical" evidence="9">
    <location>
        <begin position="39"/>
        <end position="57"/>
    </location>
</feature>
<evidence type="ECO:0000256" key="2">
    <source>
        <dbReference type="ARBA" id="ARBA00008821"/>
    </source>
</evidence>
<keyword evidence="5 9" id="KW-0812">Transmembrane</keyword>
<evidence type="ECO:0000256" key="8">
    <source>
        <dbReference type="SAM" id="MobiDB-lite"/>
    </source>
</evidence>
<evidence type="ECO:0000313" key="10">
    <source>
        <dbReference type="EMBL" id="EDM48263.1"/>
    </source>
</evidence>
<dbReference type="EMBL" id="ABCP01000008">
    <property type="protein sequence ID" value="EDM48263.1"/>
    <property type="molecule type" value="Genomic_DNA"/>
</dbReference>
<feature type="transmembrane region" description="Helical" evidence="9">
    <location>
        <begin position="147"/>
        <end position="169"/>
    </location>
</feature>
<dbReference type="PANTHER" id="PTHR42810">
    <property type="entry name" value="PURINE PERMEASE C1399.01C-RELATED"/>
    <property type="match status" value="1"/>
</dbReference>
<feature type="transmembrane region" description="Helical" evidence="9">
    <location>
        <begin position="118"/>
        <end position="140"/>
    </location>
</feature>
<keyword evidence="3" id="KW-0813">Transport</keyword>
<dbReference type="eggNOG" id="COG2233">
    <property type="taxonomic scope" value="Bacteria"/>
</dbReference>
<organism evidence="10 11">
    <name type="scientific">Marinobacter algicola DG893</name>
    <dbReference type="NCBI Taxonomy" id="443152"/>
    <lineage>
        <taxon>Bacteria</taxon>
        <taxon>Pseudomonadati</taxon>
        <taxon>Pseudomonadota</taxon>
        <taxon>Gammaproteobacteria</taxon>
        <taxon>Pseudomonadales</taxon>
        <taxon>Marinobacteraceae</taxon>
        <taxon>Marinobacter</taxon>
    </lineage>
</organism>
<dbReference type="STRING" id="443152.MDG893_15722"/>
<feature type="transmembrane region" description="Helical" evidence="9">
    <location>
        <begin position="181"/>
        <end position="200"/>
    </location>
</feature>
<reference evidence="10 11" key="1">
    <citation type="submission" date="2007-06" db="EMBL/GenBank/DDBJ databases">
        <authorList>
            <person name="Green D."/>
            <person name="Ferriera S."/>
            <person name="Johnson J."/>
            <person name="Kravitz S."/>
            <person name="Beeson K."/>
            <person name="Sutton G."/>
            <person name="Rogers Y.-H."/>
            <person name="Friedman R."/>
            <person name="Frazier M."/>
            <person name="Venter J.C."/>
        </authorList>
    </citation>
    <scope>NUCLEOTIDE SEQUENCE [LARGE SCALE GENOMIC DNA]</scope>
    <source>
        <strain evidence="10 11">DG893</strain>
    </source>
</reference>
<dbReference type="Pfam" id="PF00860">
    <property type="entry name" value="Xan_ur_permease"/>
    <property type="match status" value="1"/>
</dbReference>
<evidence type="ECO:0000256" key="9">
    <source>
        <dbReference type="SAM" id="Phobius"/>
    </source>
</evidence>
<dbReference type="GO" id="GO:0005886">
    <property type="term" value="C:plasma membrane"/>
    <property type="evidence" value="ECO:0007669"/>
    <property type="project" value="UniProtKB-SubCell"/>
</dbReference>
<feature type="transmembrane region" description="Helical" evidence="9">
    <location>
        <begin position="357"/>
        <end position="376"/>
    </location>
</feature>
<feature type="transmembrane region" description="Helical" evidence="9">
    <location>
        <begin position="321"/>
        <end position="345"/>
    </location>
</feature>
<feature type="transmembrane region" description="Helical" evidence="9">
    <location>
        <begin position="63"/>
        <end position="81"/>
    </location>
</feature>
<evidence type="ECO:0000256" key="5">
    <source>
        <dbReference type="ARBA" id="ARBA00022692"/>
    </source>
</evidence>
<keyword evidence="11" id="KW-1185">Reference proteome</keyword>
<comment type="similarity">
    <text evidence="2">Belongs to the nucleobase:cation symporter-2 (NCS2) (TC 2.A.40) family.</text>
</comment>